<dbReference type="Proteomes" id="UP001589813">
    <property type="component" value="Unassembled WGS sequence"/>
</dbReference>
<protein>
    <submittedName>
        <fullName evidence="1">DUF72 domain-containing protein</fullName>
    </submittedName>
</protein>
<comment type="caution">
    <text evidence="1">The sequence shown here is derived from an EMBL/GenBank/DDBJ whole genome shotgun (WGS) entry which is preliminary data.</text>
</comment>
<evidence type="ECO:0000313" key="1">
    <source>
        <dbReference type="EMBL" id="MFC0050354.1"/>
    </source>
</evidence>
<dbReference type="EMBL" id="JBHLXP010000005">
    <property type="protein sequence ID" value="MFC0050354.1"/>
    <property type="molecule type" value="Genomic_DNA"/>
</dbReference>
<organism evidence="1 2">
    <name type="scientific">Rheinheimera tilapiae</name>
    <dbReference type="NCBI Taxonomy" id="875043"/>
    <lineage>
        <taxon>Bacteria</taxon>
        <taxon>Pseudomonadati</taxon>
        <taxon>Pseudomonadota</taxon>
        <taxon>Gammaproteobacteria</taxon>
        <taxon>Chromatiales</taxon>
        <taxon>Chromatiaceae</taxon>
        <taxon>Rheinheimera</taxon>
    </lineage>
</organism>
<evidence type="ECO:0000313" key="2">
    <source>
        <dbReference type="Proteomes" id="UP001589813"/>
    </source>
</evidence>
<dbReference type="SUPFAM" id="SSF117396">
    <property type="entry name" value="TM1631-like"/>
    <property type="match status" value="1"/>
</dbReference>
<proteinExistence type="predicted"/>
<name>A0ABV6BHK4_9GAMM</name>
<gene>
    <name evidence="1" type="ORF">ACFFJP_18830</name>
</gene>
<accession>A0ABV6BHK4</accession>
<sequence>MWANDQWRGSLFDAGCPSSDFLVQYSRYFNAVEGNTTFYANPSAATVLRWQTLANAGFRFTFKVPQQISHRLRGAERAVALAQWLDLLQPLRTQIGLSHLQLSAQYLVTADADFLPLLQQLRQFSPVAVEVRQPAFFNKGEAEQQLHQLLRQTECERVILDSRSLFAQAPLSAALIDAQQKKPRLPVHVCALGPTPMFRFIGISNLAANRPFYQPWLHKMAQWLDEGRTPYAFFHTEDNISAPLLARQFARELFELCGEDHPVLSPWPGELAPSQNSLF</sequence>
<dbReference type="Pfam" id="PF01904">
    <property type="entry name" value="DUF72"/>
    <property type="match status" value="1"/>
</dbReference>
<dbReference type="PANTHER" id="PTHR30348:SF9">
    <property type="entry name" value="UPF0759 PROTEIN YECE"/>
    <property type="match status" value="1"/>
</dbReference>
<dbReference type="Gene3D" id="3.20.20.410">
    <property type="entry name" value="Protein of unknown function UPF0759"/>
    <property type="match status" value="1"/>
</dbReference>
<dbReference type="InterPro" id="IPR036520">
    <property type="entry name" value="UPF0759_sf"/>
</dbReference>
<reference evidence="1 2" key="1">
    <citation type="submission" date="2024-09" db="EMBL/GenBank/DDBJ databases">
        <authorList>
            <person name="Sun Q."/>
            <person name="Mori K."/>
        </authorList>
    </citation>
    <scope>NUCLEOTIDE SEQUENCE [LARGE SCALE GENOMIC DNA]</scope>
    <source>
        <strain evidence="1 2">KCTC 23315</strain>
    </source>
</reference>
<keyword evidence="2" id="KW-1185">Reference proteome</keyword>
<dbReference type="RefSeq" id="WP_377247971.1">
    <property type="nucleotide sequence ID" value="NZ_JBHLXP010000005.1"/>
</dbReference>
<dbReference type="InterPro" id="IPR002763">
    <property type="entry name" value="DUF72"/>
</dbReference>
<dbReference type="PANTHER" id="PTHR30348">
    <property type="entry name" value="UNCHARACTERIZED PROTEIN YECE"/>
    <property type="match status" value="1"/>
</dbReference>